<evidence type="ECO:0000256" key="1">
    <source>
        <dbReference type="SAM" id="Phobius"/>
    </source>
</evidence>
<keyword evidence="1" id="KW-0472">Membrane</keyword>
<evidence type="ECO:0000313" key="2">
    <source>
        <dbReference type="EMBL" id="SSA36304.1"/>
    </source>
</evidence>
<accession>A0A2Y8ZW45</accession>
<protein>
    <submittedName>
        <fullName evidence="2">Uncharacterized protein</fullName>
    </submittedName>
</protein>
<name>A0A2Y8ZW45_9MICO</name>
<feature type="transmembrane region" description="Helical" evidence="1">
    <location>
        <begin position="152"/>
        <end position="177"/>
    </location>
</feature>
<reference evidence="3" key="1">
    <citation type="submission" date="2016-10" db="EMBL/GenBank/DDBJ databases">
        <authorList>
            <person name="Varghese N."/>
            <person name="Submissions S."/>
        </authorList>
    </citation>
    <scope>NUCLEOTIDE SEQUENCE [LARGE SCALE GENOMIC DNA]</scope>
    <source>
        <strain evidence="3">DSM 22951</strain>
    </source>
</reference>
<dbReference type="RefSeq" id="WP_146202627.1">
    <property type="nucleotide sequence ID" value="NZ_QGDN01000001.1"/>
</dbReference>
<keyword evidence="1" id="KW-0812">Transmembrane</keyword>
<feature type="transmembrane region" description="Helical" evidence="1">
    <location>
        <begin position="98"/>
        <end position="116"/>
    </location>
</feature>
<evidence type="ECO:0000313" key="3">
    <source>
        <dbReference type="Proteomes" id="UP000250028"/>
    </source>
</evidence>
<feature type="transmembrane region" description="Helical" evidence="1">
    <location>
        <begin position="121"/>
        <end position="140"/>
    </location>
</feature>
<gene>
    <name evidence="2" type="ORF">SAMN04489750_3696</name>
</gene>
<dbReference type="OrthoDB" id="4948328at2"/>
<feature type="transmembrane region" description="Helical" evidence="1">
    <location>
        <begin position="63"/>
        <end position="83"/>
    </location>
</feature>
<organism evidence="2 3">
    <name type="scientific">Branchiibius hedensis</name>
    <dbReference type="NCBI Taxonomy" id="672460"/>
    <lineage>
        <taxon>Bacteria</taxon>
        <taxon>Bacillati</taxon>
        <taxon>Actinomycetota</taxon>
        <taxon>Actinomycetes</taxon>
        <taxon>Micrococcales</taxon>
        <taxon>Dermacoccaceae</taxon>
        <taxon>Branchiibius</taxon>
    </lineage>
</organism>
<proteinExistence type="predicted"/>
<dbReference type="EMBL" id="UESZ01000001">
    <property type="protein sequence ID" value="SSA36304.1"/>
    <property type="molecule type" value="Genomic_DNA"/>
</dbReference>
<sequence>MEDGARTLSAAEVAALSSRQRRELLALIHVTNARDRGEEAGRMSLQDVLSADAATLSRRRRRALVVTVLATVLLIPWTFYLGIRLPEVHLSRGWDTTWVGFDILLTIFLGLTAFFAWRRRFLLVVSASGAGALLIADAWFDVTTAGRKDQMWSLLSALLIELPLAAFLLTISVMFTLRVGRAVLALRRAAIEALPPADSELGVVVDSPLPAEEDVS</sequence>
<dbReference type="Proteomes" id="UP000250028">
    <property type="component" value="Unassembled WGS sequence"/>
</dbReference>
<keyword evidence="3" id="KW-1185">Reference proteome</keyword>
<dbReference type="AlphaFoldDB" id="A0A2Y8ZW45"/>
<keyword evidence="1" id="KW-1133">Transmembrane helix</keyword>